<evidence type="ECO:0000256" key="4">
    <source>
        <dbReference type="ARBA" id="ARBA00022452"/>
    </source>
</evidence>
<dbReference type="PROSITE" id="PS52016">
    <property type="entry name" value="TONB_DEPENDENT_REC_3"/>
    <property type="match status" value="1"/>
</dbReference>
<dbReference type="Pfam" id="PF00593">
    <property type="entry name" value="TonB_dep_Rec_b-barrel"/>
    <property type="match status" value="1"/>
</dbReference>
<organism evidence="15 16">
    <name type="scientific">Roseateles rivi</name>
    <dbReference type="NCBI Taxonomy" id="3299028"/>
    <lineage>
        <taxon>Bacteria</taxon>
        <taxon>Pseudomonadati</taxon>
        <taxon>Pseudomonadota</taxon>
        <taxon>Betaproteobacteria</taxon>
        <taxon>Burkholderiales</taxon>
        <taxon>Sphaerotilaceae</taxon>
        <taxon>Roseateles</taxon>
    </lineage>
</organism>
<comment type="caution">
    <text evidence="15">The sequence shown here is derived from an EMBL/GenBank/DDBJ whole genome shotgun (WGS) entry which is preliminary data.</text>
</comment>
<comment type="subcellular location">
    <subcellularLocation>
        <location evidence="1 10">Cell outer membrane</location>
        <topology evidence="1 10">Multi-pass membrane protein</topology>
    </subcellularLocation>
</comment>
<evidence type="ECO:0000259" key="14">
    <source>
        <dbReference type="Pfam" id="PF07715"/>
    </source>
</evidence>
<evidence type="ECO:0000313" key="16">
    <source>
        <dbReference type="Proteomes" id="UP001606099"/>
    </source>
</evidence>
<dbReference type="PANTHER" id="PTHR30069:SF39">
    <property type="entry name" value="BLL6183 PROTEIN"/>
    <property type="match status" value="1"/>
</dbReference>
<dbReference type="RefSeq" id="WP_394460391.1">
    <property type="nucleotide sequence ID" value="NZ_JBIGHZ010000003.1"/>
</dbReference>
<evidence type="ECO:0000256" key="8">
    <source>
        <dbReference type="ARBA" id="ARBA00023170"/>
    </source>
</evidence>
<dbReference type="InterPro" id="IPR036942">
    <property type="entry name" value="Beta-barrel_TonB_sf"/>
</dbReference>
<evidence type="ECO:0000256" key="3">
    <source>
        <dbReference type="ARBA" id="ARBA00022448"/>
    </source>
</evidence>
<accession>A0ABW7FVH1</accession>
<dbReference type="SUPFAM" id="SSF56935">
    <property type="entry name" value="Porins"/>
    <property type="match status" value="1"/>
</dbReference>
<dbReference type="InterPro" id="IPR039426">
    <property type="entry name" value="TonB-dep_rcpt-like"/>
</dbReference>
<evidence type="ECO:0000313" key="15">
    <source>
        <dbReference type="EMBL" id="MFG6448293.1"/>
    </source>
</evidence>
<keyword evidence="6 11" id="KW-0798">TonB box</keyword>
<dbReference type="PANTHER" id="PTHR30069">
    <property type="entry name" value="TONB-DEPENDENT OUTER MEMBRANE RECEPTOR"/>
    <property type="match status" value="1"/>
</dbReference>
<keyword evidence="7 10" id="KW-0472">Membrane</keyword>
<dbReference type="Pfam" id="PF07715">
    <property type="entry name" value="Plug"/>
    <property type="match status" value="1"/>
</dbReference>
<evidence type="ECO:0000256" key="1">
    <source>
        <dbReference type="ARBA" id="ARBA00004571"/>
    </source>
</evidence>
<sequence length="821" mass="88350">MSQGLGLQALAQSDNPPTLPRTEVVGSSPMPGLGLTREQIPLPVQLLRAEDLQRSQALDLSAHMGRRLGSVTLNEVQGNPLQVDVNFRGYSASPLLGSAQGLSIYMDGMRLNQAFGDVVSWDLLPTAAIASVALMPGANPLFGLNTLGGAISIQTKDGLNAPGGRAWLNAGHGARRLGGMEWGAGQAALHGYATVSHFEEQGWRAASPSRAQQFFAKLGHEHDNTHVKLTLAAARSTLNGNGLQEERLLARDWASVYTQPDTTQNRSLLMNLSLQQQLSSALSLNANLWGRRISTRTFNGDINDDSLDQSLYQPNAAERDALAAAGYSGFPTAGENAANTPFPRWRCIANALLLDEPAEKCNALLNHTQSTQRQGGVQLQLSHQGQFWGWTAQSALGLALEQSRVAFQQSAELGYLTPERGVVGVGAWGDGVRGGTVDGEPYDTRVDLSGRTRTASAWVSTTLSLSRSTHLSLAGRYNRQDLSNHDAIHPGGGVGSLDGEHRFARFNPSLGLSFSPLAGLQAWAYVGQGSRAPSSVELGCADPQSPCKLPNAFAGDPPLKQVRTTHWDLGLRGGTPRHLQWSLGLFRADNRDDLLFVADDTSGFGYFKNFGKTRRQGLEASMQAQPMAGLQLTLNYTWLQATYRSAERVNGSSNSSNNSAVEDGLPGVDGVIDIRPGDRIPLLPKQLAKLGLDWQLNPEWSLSMDWQGVGSSTARGNENGQHEADGLYYLGSGRNPGYGVLNLGVRFKRAGAWSLSLQVNNALDRRYSSAAQLGPTGFDAQGNFRARPFARNSAGDYPLQHSRFAAPGAPRQWLLGLNYDF</sequence>
<feature type="region of interest" description="Disordered" evidence="12">
    <location>
        <begin position="1"/>
        <end position="33"/>
    </location>
</feature>
<dbReference type="InterPro" id="IPR000531">
    <property type="entry name" value="Beta-barrel_TonB"/>
</dbReference>
<dbReference type="Gene3D" id="2.170.130.10">
    <property type="entry name" value="TonB-dependent receptor, plug domain"/>
    <property type="match status" value="1"/>
</dbReference>
<comment type="similarity">
    <text evidence="2 10 11">Belongs to the TonB-dependent receptor family.</text>
</comment>
<evidence type="ECO:0000259" key="13">
    <source>
        <dbReference type="Pfam" id="PF00593"/>
    </source>
</evidence>
<dbReference type="Gene3D" id="2.40.170.20">
    <property type="entry name" value="TonB-dependent receptor, beta-barrel domain"/>
    <property type="match status" value="1"/>
</dbReference>
<evidence type="ECO:0000256" key="9">
    <source>
        <dbReference type="ARBA" id="ARBA00023237"/>
    </source>
</evidence>
<evidence type="ECO:0000256" key="7">
    <source>
        <dbReference type="ARBA" id="ARBA00023136"/>
    </source>
</evidence>
<reference evidence="15 16" key="1">
    <citation type="submission" date="2024-08" db="EMBL/GenBank/DDBJ databases">
        <authorList>
            <person name="Lu H."/>
        </authorList>
    </citation>
    <scope>NUCLEOTIDE SEQUENCE [LARGE SCALE GENOMIC DNA]</scope>
    <source>
        <strain evidence="15 16">BYS180W</strain>
    </source>
</reference>
<dbReference type="InterPro" id="IPR012910">
    <property type="entry name" value="Plug_dom"/>
</dbReference>
<evidence type="ECO:0000256" key="12">
    <source>
        <dbReference type="SAM" id="MobiDB-lite"/>
    </source>
</evidence>
<dbReference type="InterPro" id="IPR037066">
    <property type="entry name" value="Plug_dom_sf"/>
</dbReference>
<feature type="domain" description="TonB-dependent receptor plug" evidence="14">
    <location>
        <begin position="38"/>
        <end position="150"/>
    </location>
</feature>
<evidence type="ECO:0000256" key="10">
    <source>
        <dbReference type="PROSITE-ProRule" id="PRU01360"/>
    </source>
</evidence>
<proteinExistence type="inferred from homology"/>
<evidence type="ECO:0000256" key="11">
    <source>
        <dbReference type="RuleBase" id="RU003357"/>
    </source>
</evidence>
<dbReference type="EMBL" id="JBIGHZ010000003">
    <property type="protein sequence ID" value="MFG6448293.1"/>
    <property type="molecule type" value="Genomic_DNA"/>
</dbReference>
<keyword evidence="8 15" id="KW-0675">Receptor</keyword>
<protein>
    <submittedName>
        <fullName evidence="15">TonB-dependent receptor</fullName>
    </submittedName>
</protein>
<keyword evidence="9 10" id="KW-0998">Cell outer membrane</keyword>
<name>A0ABW7FVH1_9BURK</name>
<dbReference type="Proteomes" id="UP001606099">
    <property type="component" value="Unassembled WGS sequence"/>
</dbReference>
<keyword evidence="3 10" id="KW-0813">Transport</keyword>
<keyword evidence="5 10" id="KW-0812">Transmembrane</keyword>
<evidence type="ECO:0000256" key="2">
    <source>
        <dbReference type="ARBA" id="ARBA00009810"/>
    </source>
</evidence>
<keyword evidence="16" id="KW-1185">Reference proteome</keyword>
<feature type="compositionally biased region" description="Polar residues" evidence="12">
    <location>
        <begin position="1"/>
        <end position="16"/>
    </location>
</feature>
<gene>
    <name evidence="15" type="ORF">ACG0Z6_08545</name>
</gene>
<feature type="domain" description="TonB-dependent receptor-like beta-barrel" evidence="13">
    <location>
        <begin position="257"/>
        <end position="761"/>
    </location>
</feature>
<evidence type="ECO:0000256" key="6">
    <source>
        <dbReference type="ARBA" id="ARBA00023077"/>
    </source>
</evidence>
<evidence type="ECO:0000256" key="5">
    <source>
        <dbReference type="ARBA" id="ARBA00022692"/>
    </source>
</evidence>
<keyword evidence="4 10" id="KW-1134">Transmembrane beta strand</keyword>